<keyword evidence="3" id="KW-1185">Reference proteome</keyword>
<reference evidence="2" key="1">
    <citation type="submission" date="2022-03" db="EMBL/GenBank/DDBJ databases">
        <authorList>
            <person name="Alioto T."/>
            <person name="Alioto T."/>
            <person name="Gomez Garrido J."/>
        </authorList>
    </citation>
    <scope>NUCLEOTIDE SEQUENCE</scope>
</reference>
<feature type="non-terminal residue" evidence="2">
    <location>
        <position position="1"/>
    </location>
</feature>
<dbReference type="EMBL" id="OW240924">
    <property type="protein sequence ID" value="CAH2327817.1"/>
    <property type="molecule type" value="Genomic_DNA"/>
</dbReference>
<evidence type="ECO:0000256" key="1">
    <source>
        <dbReference type="SAM" id="MobiDB-lite"/>
    </source>
</evidence>
<feature type="region of interest" description="Disordered" evidence="1">
    <location>
        <begin position="1"/>
        <end position="52"/>
    </location>
</feature>
<gene>
    <name evidence="2" type="ORF">PECUL_23A042050</name>
</gene>
<evidence type="ECO:0000313" key="2">
    <source>
        <dbReference type="EMBL" id="CAH2327817.1"/>
    </source>
</evidence>
<name>A0AAD1TIG0_PELCU</name>
<dbReference type="Proteomes" id="UP001295444">
    <property type="component" value="Chromosome 13"/>
</dbReference>
<proteinExistence type="predicted"/>
<accession>A0AAD1TIG0</accession>
<evidence type="ECO:0000313" key="3">
    <source>
        <dbReference type="Proteomes" id="UP001295444"/>
    </source>
</evidence>
<dbReference type="InterPro" id="IPR004244">
    <property type="entry name" value="Transposase_22"/>
</dbReference>
<sequence length="255" mass="28472">PSQTPRGSQQHPSQGLMDPFLQPTSGAGGETAGPASTPPSPASSSGAEHSSLDRIGEEIRSIAASMATKTDLLTLTTTIQDALHLEDLDNRGRRCNIRVRGVPETAGGENATEVLSGLFKMLLQEEAPECFEFERAHRAARPRSIEDGPRDLICCLHSFPVKELIMRKARERPEWTYRNSQVSLYNDLSPLTLEARRALKPVTTALRDRHIDYKWGFPFALLARHQDSWISARWPAEIPRFLETLDLPPIQITNW</sequence>
<dbReference type="Gene3D" id="3.30.70.1820">
    <property type="entry name" value="L1 transposable element, RRM domain"/>
    <property type="match status" value="1"/>
</dbReference>
<dbReference type="PANTHER" id="PTHR11505">
    <property type="entry name" value="L1 TRANSPOSABLE ELEMENT-RELATED"/>
    <property type="match status" value="1"/>
</dbReference>
<feature type="compositionally biased region" description="Polar residues" evidence="1">
    <location>
        <begin position="1"/>
        <end position="13"/>
    </location>
</feature>
<dbReference type="AlphaFoldDB" id="A0AAD1TIG0"/>
<feature type="non-terminal residue" evidence="2">
    <location>
        <position position="255"/>
    </location>
</feature>
<protein>
    <submittedName>
        <fullName evidence="2">Uncharacterized protein</fullName>
    </submittedName>
</protein>
<organism evidence="2 3">
    <name type="scientific">Pelobates cultripes</name>
    <name type="common">Western spadefoot toad</name>
    <dbReference type="NCBI Taxonomy" id="61616"/>
    <lineage>
        <taxon>Eukaryota</taxon>
        <taxon>Metazoa</taxon>
        <taxon>Chordata</taxon>
        <taxon>Craniata</taxon>
        <taxon>Vertebrata</taxon>
        <taxon>Euteleostomi</taxon>
        <taxon>Amphibia</taxon>
        <taxon>Batrachia</taxon>
        <taxon>Anura</taxon>
        <taxon>Pelobatoidea</taxon>
        <taxon>Pelobatidae</taxon>
        <taxon>Pelobates</taxon>
    </lineage>
</organism>